<evidence type="ECO:0000313" key="10">
    <source>
        <dbReference type="EMBL" id="PEI86523.1"/>
    </source>
</evidence>
<dbReference type="InterPro" id="IPR008278">
    <property type="entry name" value="4-PPantetheinyl_Trfase_dom"/>
</dbReference>
<comment type="subcellular location">
    <subcellularLocation>
        <location evidence="8">Cytoplasm</location>
    </subcellularLocation>
</comment>
<reference evidence="10" key="1">
    <citation type="submission" date="2017-09" db="EMBL/GenBank/DDBJ databases">
        <title>Large-scale bioinformatics analysis of Bacillus genomes uncovers conserved roles of natural products in bacterial physiology.</title>
        <authorList>
            <consortium name="Agbiome Team Llc"/>
            <person name="Bleich R.M."/>
            <person name="Kirk G.J."/>
            <person name="Santa Maria K.C."/>
            <person name="Allen S.E."/>
            <person name="Farag S."/>
            <person name="Shank E.A."/>
            <person name="Bowers A."/>
        </authorList>
    </citation>
    <scope>NUCLEOTIDE SEQUENCE</scope>
    <source>
        <strain evidence="10">AFS005430</strain>
    </source>
</reference>
<comment type="cofactor">
    <cofactor evidence="8">
        <name>Mg(2+)</name>
        <dbReference type="ChEBI" id="CHEBI:18420"/>
    </cofactor>
</comment>
<dbReference type="InterPro" id="IPR002582">
    <property type="entry name" value="ACPS"/>
</dbReference>
<dbReference type="Pfam" id="PF01648">
    <property type="entry name" value="ACPS"/>
    <property type="match status" value="1"/>
</dbReference>
<evidence type="ECO:0000256" key="4">
    <source>
        <dbReference type="ARBA" id="ARBA00022832"/>
    </source>
</evidence>
<dbReference type="GO" id="GO:0006633">
    <property type="term" value="P:fatty acid biosynthetic process"/>
    <property type="evidence" value="ECO:0007669"/>
    <property type="project" value="UniProtKB-UniRule"/>
</dbReference>
<keyword evidence="4 8" id="KW-0276">Fatty acid metabolism</keyword>
<dbReference type="NCBIfam" id="TIGR00516">
    <property type="entry name" value="acpS"/>
    <property type="match status" value="1"/>
</dbReference>
<evidence type="ECO:0000256" key="6">
    <source>
        <dbReference type="ARBA" id="ARBA00023098"/>
    </source>
</evidence>
<dbReference type="InterPro" id="IPR037143">
    <property type="entry name" value="4-PPantetheinyl_Trfase_dom_sf"/>
</dbReference>
<feature type="binding site" evidence="8">
    <location>
        <position position="71"/>
    </location>
    <ligand>
        <name>Mg(2+)</name>
        <dbReference type="ChEBI" id="CHEBI:18420"/>
    </ligand>
</feature>
<evidence type="ECO:0000259" key="9">
    <source>
        <dbReference type="Pfam" id="PF01648"/>
    </source>
</evidence>
<evidence type="ECO:0000256" key="5">
    <source>
        <dbReference type="ARBA" id="ARBA00022842"/>
    </source>
</evidence>
<dbReference type="GO" id="GO:0000287">
    <property type="term" value="F:magnesium ion binding"/>
    <property type="evidence" value="ECO:0007669"/>
    <property type="project" value="UniProtKB-UniRule"/>
</dbReference>
<comment type="caution">
    <text evidence="10">The sequence shown here is derived from an EMBL/GenBank/DDBJ whole genome shotgun (WGS) entry which is preliminary data.</text>
</comment>
<evidence type="ECO:0000256" key="8">
    <source>
        <dbReference type="HAMAP-Rule" id="MF_00101"/>
    </source>
</evidence>
<comment type="catalytic activity">
    <reaction evidence="8">
        <text>apo-[ACP] + CoA = holo-[ACP] + adenosine 3',5'-bisphosphate + H(+)</text>
        <dbReference type="Rhea" id="RHEA:12068"/>
        <dbReference type="Rhea" id="RHEA-COMP:9685"/>
        <dbReference type="Rhea" id="RHEA-COMP:9690"/>
        <dbReference type="ChEBI" id="CHEBI:15378"/>
        <dbReference type="ChEBI" id="CHEBI:29999"/>
        <dbReference type="ChEBI" id="CHEBI:57287"/>
        <dbReference type="ChEBI" id="CHEBI:58343"/>
        <dbReference type="ChEBI" id="CHEBI:64479"/>
        <dbReference type="EC" id="2.7.8.7"/>
    </reaction>
</comment>
<evidence type="ECO:0000256" key="2">
    <source>
        <dbReference type="ARBA" id="ARBA00022679"/>
    </source>
</evidence>
<feature type="domain" description="4'-phosphopantetheinyl transferase" evidence="9">
    <location>
        <begin position="18"/>
        <end position="132"/>
    </location>
</feature>
<protein>
    <recommendedName>
        <fullName evidence="8">Holo-[acyl-carrier-protein] synthase</fullName>
        <shortName evidence="8">Holo-ACP synthase</shortName>
        <ecNumber evidence="8">2.7.8.7</ecNumber>
    </recommendedName>
    <alternativeName>
        <fullName evidence="8">4'-phosphopantetheinyl transferase AcpS</fullName>
    </alternativeName>
</protein>
<dbReference type="GO" id="GO:0005737">
    <property type="term" value="C:cytoplasm"/>
    <property type="evidence" value="ECO:0007669"/>
    <property type="project" value="UniProtKB-SubCell"/>
</dbReference>
<feature type="binding site" evidence="8">
    <location>
        <position position="22"/>
    </location>
    <ligand>
        <name>Mg(2+)</name>
        <dbReference type="ChEBI" id="CHEBI:18420"/>
    </ligand>
</feature>
<dbReference type="EC" id="2.7.8.7" evidence="8"/>
<keyword evidence="1 8" id="KW-0444">Lipid biosynthesis</keyword>
<keyword evidence="5 8" id="KW-0460">Magnesium</keyword>
<dbReference type="HAMAP" id="MF_00101">
    <property type="entry name" value="AcpS"/>
    <property type="match status" value="1"/>
</dbReference>
<gene>
    <name evidence="8 10" type="primary">acpS</name>
    <name evidence="10" type="ORF">CN678_11605</name>
</gene>
<evidence type="ECO:0000256" key="3">
    <source>
        <dbReference type="ARBA" id="ARBA00022723"/>
    </source>
</evidence>
<evidence type="ECO:0000256" key="1">
    <source>
        <dbReference type="ARBA" id="ARBA00022516"/>
    </source>
</evidence>
<dbReference type="Gene3D" id="3.90.470.20">
    <property type="entry name" value="4'-phosphopantetheinyl transferase domain"/>
    <property type="match status" value="1"/>
</dbReference>
<evidence type="ECO:0000256" key="7">
    <source>
        <dbReference type="ARBA" id="ARBA00023160"/>
    </source>
</evidence>
<comment type="function">
    <text evidence="8">Transfers the 4'-phosphopantetheine moiety from coenzyme A to a Ser of acyl-carrier-protein.</text>
</comment>
<keyword evidence="2 8" id="KW-0808">Transferase</keyword>
<dbReference type="AlphaFoldDB" id="A0AB73RF13"/>
<keyword evidence="3 8" id="KW-0479">Metal-binding</keyword>
<proteinExistence type="inferred from homology"/>
<dbReference type="EMBL" id="NUEH01000023">
    <property type="protein sequence ID" value="PEI86523.1"/>
    <property type="molecule type" value="Genomic_DNA"/>
</dbReference>
<name>A0AB73RF13_9BACI</name>
<dbReference type="GO" id="GO:0008897">
    <property type="term" value="F:holo-[acyl-carrier-protein] synthase activity"/>
    <property type="evidence" value="ECO:0007669"/>
    <property type="project" value="UniProtKB-UniRule"/>
</dbReference>
<comment type="similarity">
    <text evidence="8">Belongs to the P-Pant transferase superfamily. AcpS family.</text>
</comment>
<dbReference type="InterPro" id="IPR004568">
    <property type="entry name" value="Ppantetheine-prot_Trfase_dom"/>
</dbReference>
<dbReference type="NCBIfam" id="TIGR00556">
    <property type="entry name" value="pantethn_trn"/>
    <property type="match status" value="1"/>
</dbReference>
<keyword evidence="7 8" id="KW-0275">Fatty acid biosynthesis</keyword>
<keyword evidence="8" id="KW-0963">Cytoplasm</keyword>
<dbReference type="Proteomes" id="UP000220969">
    <property type="component" value="Unassembled WGS sequence"/>
</dbReference>
<sequence>MYTMKQGNSILSVPNVYGIGIDIQDITEIQSAIEKYDLKFLNKIFAPEEIEYCRKKSNPSQHFAARFSAKEALFKALGTGIGNGFCFTDAVILKKKTGEPHFKFYNTTEQTIKKQKLEAFVSLSHSKDYSIAQVVLISNFNK</sequence>
<keyword evidence="6 8" id="KW-0443">Lipid metabolism</keyword>
<accession>A0AB73RF13</accession>
<dbReference type="SUPFAM" id="SSF56214">
    <property type="entry name" value="4'-phosphopantetheinyl transferase"/>
    <property type="match status" value="1"/>
</dbReference>
<organism evidence="10">
    <name type="scientific">Bacillus toyonensis</name>
    <dbReference type="NCBI Taxonomy" id="155322"/>
    <lineage>
        <taxon>Bacteria</taxon>
        <taxon>Bacillati</taxon>
        <taxon>Bacillota</taxon>
        <taxon>Bacilli</taxon>
        <taxon>Bacillales</taxon>
        <taxon>Bacillaceae</taxon>
        <taxon>Bacillus</taxon>
        <taxon>Bacillus cereus group</taxon>
    </lineage>
</organism>